<dbReference type="PANTHER" id="PTHR33619:SF3">
    <property type="entry name" value="POLYSACCHARIDE EXPORT PROTEIN GFCE-RELATED"/>
    <property type="match status" value="1"/>
</dbReference>
<keyword evidence="5" id="KW-0762">Sugar transport</keyword>
<keyword evidence="15" id="KW-1133">Transmembrane helix</keyword>
<accession>A0ABU1K8A7</accession>
<feature type="transmembrane region" description="Helical" evidence="15">
    <location>
        <begin position="229"/>
        <end position="251"/>
    </location>
</feature>
<dbReference type="Pfam" id="PF02563">
    <property type="entry name" value="Poly_export"/>
    <property type="match status" value="1"/>
</dbReference>
<evidence type="ECO:0000313" key="18">
    <source>
        <dbReference type="EMBL" id="MDR6301826.1"/>
    </source>
</evidence>
<gene>
    <name evidence="18" type="ORF">GGR31_002498</name>
</gene>
<evidence type="ECO:0000256" key="11">
    <source>
        <dbReference type="ARBA" id="ARBA00023136"/>
    </source>
</evidence>
<keyword evidence="14" id="KW-0449">Lipoprotein</keyword>
<comment type="caution">
    <text evidence="18">The sequence shown here is derived from an EMBL/GenBank/DDBJ whole genome shotgun (WGS) entry which is preliminary data.</text>
</comment>
<feature type="domain" description="Polysaccharide export protein N-terminal" evidence="16">
    <location>
        <begin position="44"/>
        <end position="134"/>
    </location>
</feature>
<dbReference type="Gene3D" id="3.10.560.10">
    <property type="entry name" value="Outer membrane lipoprotein wza domain like"/>
    <property type="match status" value="2"/>
</dbReference>
<evidence type="ECO:0000256" key="8">
    <source>
        <dbReference type="ARBA" id="ARBA00023047"/>
    </source>
</evidence>
<comment type="similarity">
    <text evidence="2">Belongs to the BexD/CtrA/VexA family.</text>
</comment>
<evidence type="ECO:0000256" key="5">
    <source>
        <dbReference type="ARBA" id="ARBA00022597"/>
    </source>
</evidence>
<evidence type="ECO:0000256" key="13">
    <source>
        <dbReference type="ARBA" id="ARBA00023237"/>
    </source>
</evidence>
<keyword evidence="12" id="KW-0564">Palmitate</keyword>
<name>A0ABU1K8A7_9FLAO</name>
<dbReference type="RefSeq" id="WP_309729625.1">
    <property type="nucleotide sequence ID" value="NZ_JAVDQA010000008.1"/>
</dbReference>
<keyword evidence="3" id="KW-0813">Transport</keyword>
<evidence type="ECO:0000256" key="12">
    <source>
        <dbReference type="ARBA" id="ARBA00023139"/>
    </source>
</evidence>
<keyword evidence="19" id="KW-1185">Reference proteome</keyword>
<keyword evidence="13" id="KW-0998">Cell outer membrane</keyword>
<sequence length="252" mass="28241">MRKILVVLILVSLASCATKKEVLYFQDIDQAELAAVDSLYQHPKIQVNDILKIDITALEEETTLPFRFEKLQVQNNRQLDLLKLDGYLVGKDGTITYPQLGEIEVLGKSTQEVQTLLKNKLTAFIKDPSVKVRLINNKFTIMGEVKAPGTYTTTEEVVSLPQALGMAGDLTINGKRKNILIIRQTEGHQETKRIDLTQSDWLNTEYYYLKPNDIVYVEPNNPKVRSAGFIGSLGSLLSLASIMLSAAVIIFR</sequence>
<comment type="subcellular location">
    <subcellularLocation>
        <location evidence="1">Cell outer membrane</location>
        <topology evidence="1">Multi-pass membrane protein</topology>
    </subcellularLocation>
</comment>
<organism evidence="18 19">
    <name type="scientific">Mesonia maritima</name>
    <dbReference type="NCBI Taxonomy" id="1793873"/>
    <lineage>
        <taxon>Bacteria</taxon>
        <taxon>Pseudomonadati</taxon>
        <taxon>Bacteroidota</taxon>
        <taxon>Flavobacteriia</taxon>
        <taxon>Flavobacteriales</taxon>
        <taxon>Flavobacteriaceae</taxon>
        <taxon>Mesonia</taxon>
    </lineage>
</organism>
<evidence type="ECO:0000256" key="9">
    <source>
        <dbReference type="ARBA" id="ARBA00023065"/>
    </source>
</evidence>
<dbReference type="InterPro" id="IPR003715">
    <property type="entry name" value="Poly_export_N"/>
</dbReference>
<dbReference type="EMBL" id="JAVDQA010000008">
    <property type="protein sequence ID" value="MDR6301826.1"/>
    <property type="molecule type" value="Genomic_DNA"/>
</dbReference>
<dbReference type="PROSITE" id="PS51257">
    <property type="entry name" value="PROKAR_LIPOPROTEIN"/>
    <property type="match status" value="1"/>
</dbReference>
<reference evidence="18 19" key="1">
    <citation type="submission" date="2023-07" db="EMBL/GenBank/DDBJ databases">
        <title>Genomic Encyclopedia of Type Strains, Phase IV (KMG-IV): sequencing the most valuable type-strain genomes for metagenomic binning, comparative biology and taxonomic classification.</title>
        <authorList>
            <person name="Goeker M."/>
        </authorList>
    </citation>
    <scope>NUCLEOTIDE SEQUENCE [LARGE SCALE GENOMIC DNA]</scope>
    <source>
        <strain evidence="18 19">DSM 102814</strain>
    </source>
</reference>
<dbReference type="PANTHER" id="PTHR33619">
    <property type="entry name" value="POLYSACCHARIDE EXPORT PROTEIN GFCE-RELATED"/>
    <property type="match status" value="1"/>
</dbReference>
<keyword evidence="6 15" id="KW-0812">Transmembrane</keyword>
<evidence type="ECO:0000256" key="10">
    <source>
        <dbReference type="ARBA" id="ARBA00023114"/>
    </source>
</evidence>
<evidence type="ECO:0000256" key="15">
    <source>
        <dbReference type="SAM" id="Phobius"/>
    </source>
</evidence>
<keyword evidence="7" id="KW-0732">Signal</keyword>
<evidence type="ECO:0000313" key="19">
    <source>
        <dbReference type="Proteomes" id="UP001257659"/>
    </source>
</evidence>
<evidence type="ECO:0000256" key="7">
    <source>
        <dbReference type="ARBA" id="ARBA00022729"/>
    </source>
</evidence>
<keyword evidence="4" id="KW-1134">Transmembrane beta strand</keyword>
<evidence type="ECO:0000259" key="17">
    <source>
        <dbReference type="Pfam" id="PF22461"/>
    </source>
</evidence>
<dbReference type="InterPro" id="IPR049712">
    <property type="entry name" value="Poly_export"/>
</dbReference>
<keyword evidence="10" id="KW-0626">Porin</keyword>
<feature type="domain" description="SLBB" evidence="17">
    <location>
        <begin position="138"/>
        <end position="217"/>
    </location>
</feature>
<keyword evidence="11 15" id="KW-0472">Membrane</keyword>
<evidence type="ECO:0000256" key="3">
    <source>
        <dbReference type="ARBA" id="ARBA00022448"/>
    </source>
</evidence>
<evidence type="ECO:0000256" key="6">
    <source>
        <dbReference type="ARBA" id="ARBA00022692"/>
    </source>
</evidence>
<protein>
    <submittedName>
        <fullName evidence="18">Polysaccharide export outer membrane protein</fullName>
    </submittedName>
</protein>
<keyword evidence="9" id="KW-0406">Ion transport</keyword>
<evidence type="ECO:0000259" key="16">
    <source>
        <dbReference type="Pfam" id="PF02563"/>
    </source>
</evidence>
<evidence type="ECO:0000256" key="4">
    <source>
        <dbReference type="ARBA" id="ARBA00022452"/>
    </source>
</evidence>
<dbReference type="Gene3D" id="3.30.1950.10">
    <property type="entry name" value="wza like domain"/>
    <property type="match status" value="1"/>
</dbReference>
<evidence type="ECO:0000256" key="2">
    <source>
        <dbReference type="ARBA" id="ARBA00009450"/>
    </source>
</evidence>
<evidence type="ECO:0000256" key="1">
    <source>
        <dbReference type="ARBA" id="ARBA00004571"/>
    </source>
</evidence>
<proteinExistence type="inferred from homology"/>
<evidence type="ECO:0000256" key="14">
    <source>
        <dbReference type="ARBA" id="ARBA00023288"/>
    </source>
</evidence>
<keyword evidence="8" id="KW-0625">Polysaccharide transport</keyword>
<dbReference type="Pfam" id="PF22461">
    <property type="entry name" value="SLBB_2"/>
    <property type="match status" value="1"/>
</dbReference>
<dbReference type="InterPro" id="IPR054765">
    <property type="entry name" value="SLBB_dom"/>
</dbReference>
<dbReference type="Proteomes" id="UP001257659">
    <property type="component" value="Unassembled WGS sequence"/>
</dbReference>